<name>A0A516KR91_9CAUD</name>
<feature type="compositionally biased region" description="Basic and acidic residues" evidence="1">
    <location>
        <begin position="10"/>
        <end position="24"/>
    </location>
</feature>
<dbReference type="EMBL" id="MN062705">
    <property type="protein sequence ID" value="QDP44208.1"/>
    <property type="molecule type" value="Genomic_DNA"/>
</dbReference>
<dbReference type="RefSeq" id="YP_010054569.1">
    <property type="nucleotide sequence ID" value="NC_054655.1"/>
</dbReference>
<keyword evidence="3" id="KW-1185">Reference proteome</keyword>
<dbReference type="InterPro" id="IPR057972">
    <property type="entry name" value="Terminase_7"/>
</dbReference>
<protein>
    <submittedName>
        <fullName evidence="2">Terminase small subunit</fullName>
    </submittedName>
</protein>
<dbReference type="GeneID" id="64470486"/>
<dbReference type="Pfam" id="PF25673">
    <property type="entry name" value="Terminase_7"/>
    <property type="match status" value="1"/>
</dbReference>
<evidence type="ECO:0000313" key="3">
    <source>
        <dbReference type="Proteomes" id="UP000317273"/>
    </source>
</evidence>
<accession>A0A516KR91</accession>
<dbReference type="KEGG" id="vg:64470486"/>
<proteinExistence type="predicted"/>
<organism evidence="2 3">
    <name type="scientific">Streptomyces phage Celia</name>
    <dbReference type="NCBI Taxonomy" id="2590946"/>
    <lineage>
        <taxon>Viruses</taxon>
        <taxon>Duplodnaviria</taxon>
        <taxon>Heunggongvirae</taxon>
        <taxon>Uroviricota</taxon>
        <taxon>Caudoviricetes</taxon>
        <taxon>Arquatrovirinae</taxon>
        <taxon>Celiavirus</taxon>
        <taxon>Celiavirus celia</taxon>
    </lineage>
</organism>
<feature type="region of interest" description="Disordered" evidence="1">
    <location>
        <begin position="1"/>
        <end position="44"/>
    </location>
</feature>
<dbReference type="Proteomes" id="UP000317273">
    <property type="component" value="Segment"/>
</dbReference>
<evidence type="ECO:0000313" key="2">
    <source>
        <dbReference type="EMBL" id="QDP44208.1"/>
    </source>
</evidence>
<gene>
    <name evidence="2" type="primary">5</name>
    <name evidence="2" type="ORF">SEA_CELIA_5</name>
</gene>
<evidence type="ECO:0000256" key="1">
    <source>
        <dbReference type="SAM" id="MobiDB-lite"/>
    </source>
</evidence>
<reference evidence="2 3" key="1">
    <citation type="submission" date="2019-06" db="EMBL/GenBank/DDBJ databases">
        <authorList>
            <person name="Lopez J."/>
            <person name="Ball K.N."/>
            <person name="Bhuiyan S."/>
            <person name="Nayek S."/>
            <person name="Sivoravong A."/>
            <person name="Hughes L.E."/>
            <person name="Garlena R.A."/>
            <person name="Russell D.A."/>
            <person name="Pope W.H."/>
            <person name="Jacobs-Sera D."/>
            <person name="Hatfull G.F."/>
        </authorList>
    </citation>
    <scope>NUCLEOTIDE SEQUENCE [LARGE SCALE GENOMIC DNA]</scope>
</reference>
<sequence length="144" mass="15718">MGTRGPVPNRSEDLARPRERKGGDAKAVTKGVARPTSVPNADRDWHPIARKVWDGAKASGQTDFYQASDWAILYSLCDDLSAFKKSKVRSAQMAQTLYSALGNLLLTEGDRRRAGIELNEPPDESEAASVVAIADYKKELGLQT</sequence>